<dbReference type="RefSeq" id="WP_245731067.1">
    <property type="nucleotide sequence ID" value="NZ_FNQM01000011.1"/>
</dbReference>
<reference evidence="5 6" key="1">
    <citation type="submission" date="2016-10" db="EMBL/GenBank/DDBJ databases">
        <authorList>
            <person name="de Groot N.N."/>
        </authorList>
    </citation>
    <scope>NUCLEOTIDE SEQUENCE [LARGE SCALE GENOMIC DNA]</scope>
    <source>
        <strain evidence="5 6">DSM 15345</strain>
    </source>
</reference>
<evidence type="ECO:0000256" key="4">
    <source>
        <dbReference type="SAM" id="MobiDB-lite"/>
    </source>
</evidence>
<dbReference type="PANTHER" id="PTHR35147">
    <property type="entry name" value="CHEMORECEPTOR GLUTAMINE DEAMIDASE CHED-RELATED"/>
    <property type="match status" value="1"/>
</dbReference>
<gene>
    <name evidence="3" type="primary">cheD</name>
    <name evidence="5" type="ORF">SAMN05444370_11110</name>
</gene>
<dbReference type="InterPro" id="IPR005659">
    <property type="entry name" value="Chemorcpt_Glu_NH3ase_CheD"/>
</dbReference>
<dbReference type="GO" id="GO:0050568">
    <property type="term" value="F:protein-glutamine glutaminase activity"/>
    <property type="evidence" value="ECO:0007669"/>
    <property type="project" value="UniProtKB-UniRule"/>
</dbReference>
<evidence type="ECO:0000313" key="5">
    <source>
        <dbReference type="EMBL" id="SEA75558.1"/>
    </source>
</evidence>
<keyword evidence="2 3" id="KW-0378">Hydrolase</keyword>
<evidence type="ECO:0000313" key="6">
    <source>
        <dbReference type="Proteomes" id="UP000198703"/>
    </source>
</evidence>
<evidence type="ECO:0000256" key="3">
    <source>
        <dbReference type="HAMAP-Rule" id="MF_01440"/>
    </source>
</evidence>
<proteinExistence type="inferred from homology"/>
<dbReference type="STRING" id="89524.SAMN05444370_11110"/>
<organism evidence="5 6">
    <name type="scientific">Rubrimonas cliftonensis</name>
    <dbReference type="NCBI Taxonomy" id="89524"/>
    <lineage>
        <taxon>Bacteria</taxon>
        <taxon>Pseudomonadati</taxon>
        <taxon>Pseudomonadota</taxon>
        <taxon>Alphaproteobacteria</taxon>
        <taxon>Rhodobacterales</taxon>
        <taxon>Paracoccaceae</taxon>
        <taxon>Rubrimonas</taxon>
    </lineage>
</organism>
<dbReference type="EC" id="3.5.1.44" evidence="3"/>
<keyword evidence="1 3" id="KW-0145">Chemotaxis</keyword>
<dbReference type="Gene3D" id="3.30.1330.200">
    <property type="match status" value="1"/>
</dbReference>
<protein>
    <recommendedName>
        <fullName evidence="3">Probable chemoreceptor glutamine deamidase CheD</fullName>
        <ecNumber evidence="3">3.5.1.44</ecNumber>
    </recommendedName>
</protein>
<feature type="region of interest" description="Disordered" evidence="4">
    <location>
        <begin position="154"/>
        <end position="175"/>
    </location>
</feature>
<dbReference type="InterPro" id="IPR038592">
    <property type="entry name" value="CheD-like_sf"/>
</dbReference>
<comment type="function">
    <text evidence="3">Probably deamidates glutamine residues to glutamate on methyl-accepting chemotaxis receptors (MCPs), playing an important role in chemotaxis.</text>
</comment>
<dbReference type="InterPro" id="IPR011324">
    <property type="entry name" value="Cytotoxic_necrot_fac-like_cat"/>
</dbReference>
<sequence>MSSKRITVIQGEWVVSRDPEVVLTTVLGSCVAACIRDAEAGVGGMNHFLLPDGGEGARKGDAERYGVHLMELLVNGLLKQGARRERLEAKLFGGCAFMSGRYAVGARNAQFAEQFLRDEGIAYLGGSVGGAQGRRIEYWPVTGRARQIFLKVDATPPPQPKSVRREPVGGDIELF</sequence>
<comment type="catalytic activity">
    <reaction evidence="3">
        <text>L-glutaminyl-[protein] + H2O = L-glutamyl-[protein] + NH4(+)</text>
        <dbReference type="Rhea" id="RHEA:16441"/>
        <dbReference type="Rhea" id="RHEA-COMP:10207"/>
        <dbReference type="Rhea" id="RHEA-COMP:10208"/>
        <dbReference type="ChEBI" id="CHEBI:15377"/>
        <dbReference type="ChEBI" id="CHEBI:28938"/>
        <dbReference type="ChEBI" id="CHEBI:29973"/>
        <dbReference type="ChEBI" id="CHEBI:30011"/>
        <dbReference type="EC" id="3.5.1.44"/>
    </reaction>
</comment>
<name>A0A1H4DSS4_9RHOB</name>
<comment type="similarity">
    <text evidence="3">Belongs to the CheD family.</text>
</comment>
<keyword evidence="6" id="KW-1185">Reference proteome</keyword>
<dbReference type="GO" id="GO:0006935">
    <property type="term" value="P:chemotaxis"/>
    <property type="evidence" value="ECO:0007669"/>
    <property type="project" value="UniProtKB-UniRule"/>
</dbReference>
<dbReference type="CDD" id="cd16352">
    <property type="entry name" value="CheD"/>
    <property type="match status" value="1"/>
</dbReference>
<evidence type="ECO:0000256" key="2">
    <source>
        <dbReference type="ARBA" id="ARBA00022801"/>
    </source>
</evidence>
<dbReference type="Pfam" id="PF03975">
    <property type="entry name" value="CheD"/>
    <property type="match status" value="1"/>
</dbReference>
<dbReference type="AlphaFoldDB" id="A0A1H4DSS4"/>
<dbReference type="Proteomes" id="UP000198703">
    <property type="component" value="Unassembled WGS sequence"/>
</dbReference>
<dbReference type="SUPFAM" id="SSF64438">
    <property type="entry name" value="CNF1/YfiH-like putative cysteine hydrolases"/>
    <property type="match status" value="1"/>
</dbReference>
<dbReference type="HAMAP" id="MF_01440">
    <property type="entry name" value="CheD"/>
    <property type="match status" value="1"/>
</dbReference>
<dbReference type="PANTHER" id="PTHR35147:SF3">
    <property type="entry name" value="CHEMORECEPTOR GLUTAMINE DEAMIDASE CHED 1-RELATED"/>
    <property type="match status" value="1"/>
</dbReference>
<accession>A0A1H4DSS4</accession>
<evidence type="ECO:0000256" key="1">
    <source>
        <dbReference type="ARBA" id="ARBA00022500"/>
    </source>
</evidence>
<dbReference type="EMBL" id="FNQM01000011">
    <property type="protein sequence ID" value="SEA75558.1"/>
    <property type="molecule type" value="Genomic_DNA"/>
</dbReference>